<comment type="caution">
    <text evidence="1">The sequence shown here is derived from an EMBL/GenBank/DDBJ whole genome shotgun (WGS) entry which is preliminary data.</text>
</comment>
<accession>A0A8T0F0V3</accession>
<gene>
    <name evidence="1" type="ORF">HNY73_012513</name>
</gene>
<keyword evidence="2" id="KW-1185">Reference proteome</keyword>
<proteinExistence type="predicted"/>
<name>A0A8T0F0V3_ARGBR</name>
<reference evidence="1" key="1">
    <citation type="journal article" date="2020" name="bioRxiv">
        <title>Chromosome-level reference genome of the European wasp spider Argiope bruennichi: a resource for studies on range expansion and evolutionary adaptation.</title>
        <authorList>
            <person name="Sheffer M.M."/>
            <person name="Hoppe A."/>
            <person name="Krehenwinkel H."/>
            <person name="Uhl G."/>
            <person name="Kuss A.W."/>
            <person name="Jensen L."/>
            <person name="Jensen C."/>
            <person name="Gillespie R.G."/>
            <person name="Hoff K.J."/>
            <person name="Prost S."/>
        </authorList>
    </citation>
    <scope>NUCLEOTIDE SEQUENCE</scope>
</reference>
<dbReference type="Proteomes" id="UP000807504">
    <property type="component" value="Unassembled WGS sequence"/>
</dbReference>
<sequence length="160" mass="18818">MTLSELKKSGTLPICTKPTQNEHIWKHFEIPKSNEVLGQNILLESLSKNCPDYSPQKKRNPEMVSEDICYLCMHEMTAASPIRRHNIVPGYTGYIPGKMYSCGERFTVEWEKMHKKFLRKRILSEESLKCLAQNLTELPSYFEVWYEIPRGRIREDIQCY</sequence>
<dbReference type="AlphaFoldDB" id="A0A8T0F0V3"/>
<protein>
    <submittedName>
        <fullName evidence="1">Uncharacterized protein</fullName>
    </submittedName>
</protein>
<dbReference type="EMBL" id="JABXBU010001863">
    <property type="protein sequence ID" value="KAF8782192.1"/>
    <property type="molecule type" value="Genomic_DNA"/>
</dbReference>
<reference evidence="1" key="2">
    <citation type="submission" date="2020-06" db="EMBL/GenBank/DDBJ databases">
        <authorList>
            <person name="Sheffer M."/>
        </authorList>
    </citation>
    <scope>NUCLEOTIDE SEQUENCE</scope>
</reference>
<organism evidence="1 2">
    <name type="scientific">Argiope bruennichi</name>
    <name type="common">Wasp spider</name>
    <name type="synonym">Aranea bruennichi</name>
    <dbReference type="NCBI Taxonomy" id="94029"/>
    <lineage>
        <taxon>Eukaryota</taxon>
        <taxon>Metazoa</taxon>
        <taxon>Ecdysozoa</taxon>
        <taxon>Arthropoda</taxon>
        <taxon>Chelicerata</taxon>
        <taxon>Arachnida</taxon>
        <taxon>Araneae</taxon>
        <taxon>Araneomorphae</taxon>
        <taxon>Entelegynae</taxon>
        <taxon>Araneoidea</taxon>
        <taxon>Araneidae</taxon>
        <taxon>Argiope</taxon>
    </lineage>
</organism>
<evidence type="ECO:0000313" key="1">
    <source>
        <dbReference type="EMBL" id="KAF8782192.1"/>
    </source>
</evidence>
<evidence type="ECO:0000313" key="2">
    <source>
        <dbReference type="Proteomes" id="UP000807504"/>
    </source>
</evidence>